<gene>
    <name evidence="1" type="ORF">ABHF33_09580</name>
</gene>
<dbReference type="InterPro" id="IPR027417">
    <property type="entry name" value="P-loop_NTPase"/>
</dbReference>
<dbReference type="GO" id="GO:0005524">
    <property type="term" value="F:ATP binding"/>
    <property type="evidence" value="ECO:0007669"/>
    <property type="project" value="UniProtKB-KW"/>
</dbReference>
<reference evidence="1" key="1">
    <citation type="submission" date="2024-05" db="EMBL/GenBank/DDBJ databases">
        <authorList>
            <person name="Yang L."/>
            <person name="Pan L."/>
        </authorList>
    </citation>
    <scope>NUCLEOTIDE SEQUENCE</scope>
    <source>
        <strain evidence="1">FCG-7</strain>
    </source>
</reference>
<dbReference type="Pfam" id="PF13671">
    <property type="entry name" value="AAA_33"/>
    <property type="match status" value="1"/>
</dbReference>
<keyword evidence="1" id="KW-0067">ATP-binding</keyword>
<accession>A0AAU7F6E2</accession>
<dbReference type="EMBL" id="CP157355">
    <property type="protein sequence ID" value="XBL99322.1"/>
    <property type="molecule type" value="Genomic_DNA"/>
</dbReference>
<sequence length="171" mass="19594">MPIVRLIEGPVGAGKSTFSGSLVTDTNGVHIALDEWFARLFSSDRPEGDFIPWYIARKERLLELIWTHSKTILNSGADVILELGLIQRQQRMDFCRQVISEGYALVMYELDAPREVRRARVHDRNLNRGATFSMVVPDHIFEIASNMWEPSDEFERDEYAIEYVSSTVGDE</sequence>
<protein>
    <submittedName>
        <fullName evidence="1">ATP-binding protein</fullName>
    </submittedName>
</protein>
<evidence type="ECO:0000313" key="1">
    <source>
        <dbReference type="EMBL" id="XBL99322.1"/>
    </source>
</evidence>
<dbReference type="AlphaFoldDB" id="A0AAU7F6E2"/>
<keyword evidence="1" id="KW-0547">Nucleotide-binding</keyword>
<proteinExistence type="predicted"/>
<dbReference type="KEGG" id="cmav:ABHF33_09580"/>
<name>A0AAU7F6E2_9NEIS</name>
<dbReference type="SUPFAM" id="SSF52540">
    <property type="entry name" value="P-loop containing nucleoside triphosphate hydrolases"/>
    <property type="match status" value="1"/>
</dbReference>
<organism evidence="1">
    <name type="scientific">Chitinibacter mangrovi</name>
    <dbReference type="NCBI Taxonomy" id="3153927"/>
    <lineage>
        <taxon>Bacteria</taxon>
        <taxon>Pseudomonadati</taxon>
        <taxon>Pseudomonadota</taxon>
        <taxon>Betaproteobacteria</taxon>
        <taxon>Neisseriales</taxon>
        <taxon>Chitinibacteraceae</taxon>
        <taxon>Chitinibacter</taxon>
    </lineage>
</organism>
<dbReference type="RefSeq" id="WP_348943752.1">
    <property type="nucleotide sequence ID" value="NZ_CP157355.1"/>
</dbReference>
<dbReference type="Gene3D" id="3.40.50.300">
    <property type="entry name" value="P-loop containing nucleotide triphosphate hydrolases"/>
    <property type="match status" value="1"/>
</dbReference>